<dbReference type="Proteomes" id="UP001159364">
    <property type="component" value="Linkage Group LG09"/>
</dbReference>
<reference evidence="1 2" key="1">
    <citation type="submission" date="2021-09" db="EMBL/GenBank/DDBJ databases">
        <title>Genomic insights and catalytic innovation underlie evolution of tropane alkaloids biosynthesis.</title>
        <authorList>
            <person name="Wang Y.-J."/>
            <person name="Tian T."/>
            <person name="Huang J.-P."/>
            <person name="Huang S.-X."/>
        </authorList>
    </citation>
    <scope>NUCLEOTIDE SEQUENCE [LARGE SCALE GENOMIC DNA]</scope>
    <source>
        <strain evidence="1">KIB-2018</strain>
        <tissue evidence="1">Leaf</tissue>
    </source>
</reference>
<gene>
    <name evidence="1" type="ORF">K2173_019255</name>
</gene>
<organism evidence="1 2">
    <name type="scientific">Erythroxylum novogranatense</name>
    <dbReference type="NCBI Taxonomy" id="1862640"/>
    <lineage>
        <taxon>Eukaryota</taxon>
        <taxon>Viridiplantae</taxon>
        <taxon>Streptophyta</taxon>
        <taxon>Embryophyta</taxon>
        <taxon>Tracheophyta</taxon>
        <taxon>Spermatophyta</taxon>
        <taxon>Magnoliopsida</taxon>
        <taxon>eudicotyledons</taxon>
        <taxon>Gunneridae</taxon>
        <taxon>Pentapetalae</taxon>
        <taxon>rosids</taxon>
        <taxon>fabids</taxon>
        <taxon>Malpighiales</taxon>
        <taxon>Erythroxylaceae</taxon>
        <taxon>Erythroxylum</taxon>
    </lineage>
</organism>
<evidence type="ECO:0000313" key="2">
    <source>
        <dbReference type="Proteomes" id="UP001159364"/>
    </source>
</evidence>
<protein>
    <submittedName>
        <fullName evidence="1">Uncharacterized protein</fullName>
    </submittedName>
</protein>
<keyword evidence="2" id="KW-1185">Reference proteome</keyword>
<dbReference type="EMBL" id="JAIWQS010000009">
    <property type="protein sequence ID" value="KAJ8755457.1"/>
    <property type="molecule type" value="Genomic_DNA"/>
</dbReference>
<sequence length="138" mass="15794">MTRPEHLDMWHMAQPEMTQTKPIGPWLSLMGPNSFTTGQHSGDGVYQSLHCLLRSPSISTADTTNPRCHSFTRYFLLLVLPIDFRLEGFSLAVLLRIVQIMQLSFFILRIHFVVSACFIGDQTGVVRCYLYRLLEVSM</sequence>
<evidence type="ECO:0000313" key="1">
    <source>
        <dbReference type="EMBL" id="KAJ8755457.1"/>
    </source>
</evidence>
<proteinExistence type="predicted"/>
<dbReference type="AlphaFoldDB" id="A0AAV8ST35"/>
<accession>A0AAV8ST35</accession>
<comment type="caution">
    <text evidence="1">The sequence shown here is derived from an EMBL/GenBank/DDBJ whole genome shotgun (WGS) entry which is preliminary data.</text>
</comment>
<name>A0AAV8ST35_9ROSI</name>